<evidence type="ECO:0000313" key="2">
    <source>
        <dbReference type="EMBL" id="PIP55935.1"/>
    </source>
</evidence>
<evidence type="ECO:0000256" key="1">
    <source>
        <dbReference type="SAM" id="Phobius"/>
    </source>
</evidence>
<keyword evidence="1" id="KW-0472">Membrane</keyword>
<dbReference type="Proteomes" id="UP000229794">
    <property type="component" value="Unassembled WGS sequence"/>
</dbReference>
<name>A0A2H0BE44_9BACT</name>
<comment type="caution">
    <text evidence="2">The sequence shown here is derived from an EMBL/GenBank/DDBJ whole genome shotgun (WGS) entry which is preliminary data.</text>
</comment>
<dbReference type="AlphaFoldDB" id="A0A2H0BE44"/>
<dbReference type="Pfam" id="PF18895">
    <property type="entry name" value="T4SS_pilin"/>
    <property type="match status" value="1"/>
</dbReference>
<accession>A0A2H0BE44</accession>
<sequence>MNISDFLNKINQFILNPIVYLAFAVAFMVFFWGIFEFIRSQTADDKREEGKRKIFWGLFGMFIMFSAYGLIRLILGTFGVSAGYPFE</sequence>
<dbReference type="InterPro" id="IPR043993">
    <property type="entry name" value="T4SS_pilin"/>
</dbReference>
<proteinExistence type="predicted"/>
<reference evidence="2 3" key="1">
    <citation type="submission" date="2017-09" db="EMBL/GenBank/DDBJ databases">
        <title>Depth-based differentiation of microbial function through sediment-hosted aquifers and enrichment of novel symbionts in the deep terrestrial subsurface.</title>
        <authorList>
            <person name="Probst A.J."/>
            <person name="Ladd B."/>
            <person name="Jarett J.K."/>
            <person name="Geller-Mcgrath D.E."/>
            <person name="Sieber C.M."/>
            <person name="Emerson J.B."/>
            <person name="Anantharaman K."/>
            <person name="Thomas B.C."/>
            <person name="Malmstrom R."/>
            <person name="Stieglmeier M."/>
            <person name="Klingl A."/>
            <person name="Woyke T."/>
            <person name="Ryan C.M."/>
            <person name="Banfield J.F."/>
        </authorList>
    </citation>
    <scope>NUCLEOTIDE SEQUENCE [LARGE SCALE GENOMIC DNA]</scope>
    <source>
        <strain evidence="2">CG22_combo_CG10-13_8_21_14_all_42_17</strain>
    </source>
</reference>
<protein>
    <submittedName>
        <fullName evidence="2">Uncharacterized protein</fullName>
    </submittedName>
</protein>
<dbReference type="EMBL" id="PCST01000007">
    <property type="protein sequence ID" value="PIP55935.1"/>
    <property type="molecule type" value="Genomic_DNA"/>
</dbReference>
<keyword evidence="1" id="KW-1133">Transmembrane helix</keyword>
<organism evidence="2 3">
    <name type="scientific">Candidatus Zambryskibacteria bacterium CG22_combo_CG10-13_8_21_14_all_42_17</name>
    <dbReference type="NCBI Taxonomy" id="1975118"/>
    <lineage>
        <taxon>Bacteria</taxon>
        <taxon>Candidatus Zambryskiibacteriota</taxon>
    </lineage>
</organism>
<keyword evidence="1" id="KW-0812">Transmembrane</keyword>
<feature type="transmembrane region" description="Helical" evidence="1">
    <location>
        <begin position="55"/>
        <end position="75"/>
    </location>
</feature>
<evidence type="ECO:0000313" key="3">
    <source>
        <dbReference type="Proteomes" id="UP000229794"/>
    </source>
</evidence>
<feature type="transmembrane region" description="Helical" evidence="1">
    <location>
        <begin position="14"/>
        <end position="35"/>
    </location>
</feature>
<gene>
    <name evidence="2" type="ORF">COX06_00505</name>
</gene>